<gene>
    <name evidence="2" type="ORF">AC230_11800</name>
</gene>
<dbReference type="PROSITE" id="PS51186">
    <property type="entry name" value="GNAT"/>
    <property type="match status" value="2"/>
</dbReference>
<dbReference type="Pfam" id="PF00583">
    <property type="entry name" value="Acetyltransf_1"/>
    <property type="match status" value="1"/>
</dbReference>
<sequence length="280" mass="30117">MSITLTPATLDDWQRIVAWTDAEGWNPGHGDAACFLPTDPAGFFVGRDDDGRILSSISIANHSPDYAFLGFYLVAPGHRGRGLGLATWRAAFPHAGSRTVGLDAVPAQRETYRRSGFVPAHSTVRWSGRPSGAPAPADVVPFSPSHLDAVAAYDRRSFPADRRAFLSRWLAAPGRTARLRLRDGRVTGYGVLRPAREGHRVGPLCADTREDAEALLDSLTAHLSAEEAVHLDVPEPNASATALVRDRGYEAGFSTTRMYAGTAPETRLGEVYAVASLELG</sequence>
<dbReference type="InterPro" id="IPR052729">
    <property type="entry name" value="Acyl/Acetyltrans_Enzymes"/>
</dbReference>
<dbReference type="InterPro" id="IPR000182">
    <property type="entry name" value="GNAT_dom"/>
</dbReference>
<accession>A0A0K9XGQ1</accession>
<dbReference type="STRING" id="1678637.AC230_11800"/>
<dbReference type="PANTHER" id="PTHR47237:SF1">
    <property type="entry name" value="SLL0310 PROTEIN"/>
    <property type="match status" value="1"/>
</dbReference>
<protein>
    <submittedName>
        <fullName evidence="2">GCN5 family acetyltransferase</fullName>
    </submittedName>
</protein>
<dbReference type="Gene3D" id="3.40.630.90">
    <property type="match status" value="1"/>
</dbReference>
<reference evidence="3" key="1">
    <citation type="submission" date="2015-07" db="EMBL/GenBank/DDBJ databases">
        <title>Draft genome sequence of Streptomyces sp. CMAA 1322, a bacterium isolated from Caatinga biome, from dry forest semiarid of Brazil.</title>
        <authorList>
            <person name="Santos S.N."/>
            <person name="Gacesa R."/>
            <person name="Taketani R.G."/>
            <person name="Long P.F."/>
            <person name="Melo I.S."/>
        </authorList>
    </citation>
    <scope>NUCLEOTIDE SEQUENCE [LARGE SCALE GENOMIC DNA]</scope>
    <source>
        <strain evidence="3">CMAA 1322</strain>
    </source>
</reference>
<proteinExistence type="predicted"/>
<evidence type="ECO:0000313" key="3">
    <source>
        <dbReference type="Proteomes" id="UP000037288"/>
    </source>
</evidence>
<dbReference type="CDD" id="cd04301">
    <property type="entry name" value="NAT_SF"/>
    <property type="match status" value="1"/>
</dbReference>
<dbReference type="SUPFAM" id="SSF55729">
    <property type="entry name" value="Acyl-CoA N-acyltransferases (Nat)"/>
    <property type="match status" value="1"/>
</dbReference>
<dbReference type="PATRIC" id="fig|1678637.3.peg.2549"/>
<keyword evidence="3" id="KW-1185">Reference proteome</keyword>
<name>A0A0K9XGQ1_9ACTN</name>
<keyword evidence="2" id="KW-0808">Transferase</keyword>
<comment type="caution">
    <text evidence="2">The sequence shown here is derived from an EMBL/GenBank/DDBJ whole genome shotgun (WGS) entry which is preliminary data.</text>
</comment>
<dbReference type="Pfam" id="PF18014">
    <property type="entry name" value="Acetyltransf_18"/>
    <property type="match status" value="1"/>
</dbReference>
<evidence type="ECO:0000313" key="2">
    <source>
        <dbReference type="EMBL" id="KNB52231.1"/>
    </source>
</evidence>
<dbReference type="EMBL" id="LFXA01000007">
    <property type="protein sequence ID" value="KNB52231.1"/>
    <property type="molecule type" value="Genomic_DNA"/>
</dbReference>
<dbReference type="Proteomes" id="UP000037288">
    <property type="component" value="Unassembled WGS sequence"/>
</dbReference>
<dbReference type="InterPro" id="IPR016181">
    <property type="entry name" value="Acyl_CoA_acyltransferase"/>
</dbReference>
<organism evidence="2 3">
    <name type="scientific">Streptomyces caatingaensis</name>
    <dbReference type="NCBI Taxonomy" id="1678637"/>
    <lineage>
        <taxon>Bacteria</taxon>
        <taxon>Bacillati</taxon>
        <taxon>Actinomycetota</taxon>
        <taxon>Actinomycetes</taxon>
        <taxon>Kitasatosporales</taxon>
        <taxon>Streptomycetaceae</taxon>
        <taxon>Streptomyces</taxon>
    </lineage>
</organism>
<dbReference type="OrthoDB" id="20916at2"/>
<feature type="domain" description="N-acetyltransferase" evidence="1">
    <location>
        <begin position="3"/>
        <end position="136"/>
    </location>
</feature>
<dbReference type="RefSeq" id="WP_049716085.1">
    <property type="nucleotide sequence ID" value="NZ_LFXA01000007.1"/>
</dbReference>
<dbReference type="Gene3D" id="3.40.630.30">
    <property type="match status" value="1"/>
</dbReference>
<dbReference type="InterPro" id="IPR041496">
    <property type="entry name" value="YitH/HolE_GNAT"/>
</dbReference>
<dbReference type="GO" id="GO:0016747">
    <property type="term" value="F:acyltransferase activity, transferring groups other than amino-acyl groups"/>
    <property type="evidence" value="ECO:0007669"/>
    <property type="project" value="InterPro"/>
</dbReference>
<dbReference type="AlphaFoldDB" id="A0A0K9XGQ1"/>
<feature type="domain" description="N-acetyltransferase" evidence="1">
    <location>
        <begin position="137"/>
        <end position="278"/>
    </location>
</feature>
<evidence type="ECO:0000259" key="1">
    <source>
        <dbReference type="PROSITE" id="PS51186"/>
    </source>
</evidence>
<dbReference type="PANTHER" id="PTHR47237">
    <property type="entry name" value="SLL0310 PROTEIN"/>
    <property type="match status" value="1"/>
</dbReference>